<feature type="compositionally biased region" description="Polar residues" evidence="1">
    <location>
        <begin position="1"/>
        <end position="15"/>
    </location>
</feature>
<organism evidence="3 4">
    <name type="scientific">Ceratotherium simum simum</name>
    <name type="common">Southern white rhinoceros</name>
    <dbReference type="NCBI Taxonomy" id="73337"/>
    <lineage>
        <taxon>Eukaryota</taxon>
        <taxon>Metazoa</taxon>
        <taxon>Chordata</taxon>
        <taxon>Craniata</taxon>
        <taxon>Vertebrata</taxon>
        <taxon>Euteleostomi</taxon>
        <taxon>Mammalia</taxon>
        <taxon>Eutheria</taxon>
        <taxon>Laurasiatheria</taxon>
        <taxon>Perissodactyla</taxon>
        <taxon>Rhinocerotidae</taxon>
        <taxon>Ceratotherium</taxon>
    </lineage>
</organism>
<dbReference type="GeneID" id="106803503"/>
<gene>
    <name evidence="4" type="primary">LOC106803503</name>
</gene>
<protein>
    <submittedName>
        <fullName evidence="4">Uncharacterized protein LOC106803503</fullName>
    </submittedName>
</protein>
<accession>A0ABM1DFK7</accession>
<evidence type="ECO:0000313" key="4">
    <source>
        <dbReference type="RefSeq" id="XP_014650588.1"/>
    </source>
</evidence>
<dbReference type="RefSeq" id="XP_014650588.1">
    <property type="nucleotide sequence ID" value="XM_014795102.1"/>
</dbReference>
<keyword evidence="2" id="KW-0812">Transmembrane</keyword>
<dbReference type="Proteomes" id="UP000694910">
    <property type="component" value="Unplaced"/>
</dbReference>
<proteinExistence type="predicted"/>
<keyword evidence="2" id="KW-0472">Membrane</keyword>
<feature type="transmembrane region" description="Helical" evidence="2">
    <location>
        <begin position="122"/>
        <end position="145"/>
    </location>
</feature>
<keyword evidence="2" id="KW-1133">Transmembrane helix</keyword>
<evidence type="ECO:0000256" key="2">
    <source>
        <dbReference type="SAM" id="Phobius"/>
    </source>
</evidence>
<keyword evidence="3" id="KW-1185">Reference proteome</keyword>
<reference evidence="4" key="1">
    <citation type="submission" date="2025-08" db="UniProtKB">
        <authorList>
            <consortium name="RefSeq"/>
        </authorList>
    </citation>
    <scope>IDENTIFICATION</scope>
</reference>
<name>A0ABM1DFK7_CERSS</name>
<evidence type="ECO:0000256" key="1">
    <source>
        <dbReference type="SAM" id="MobiDB-lite"/>
    </source>
</evidence>
<evidence type="ECO:0000313" key="3">
    <source>
        <dbReference type="Proteomes" id="UP000694910"/>
    </source>
</evidence>
<feature type="region of interest" description="Disordered" evidence="1">
    <location>
        <begin position="1"/>
        <end position="44"/>
    </location>
</feature>
<sequence length="256" mass="28131">MLSKTESTNYSSQVSNRDHPPRTGSWPTTRAKVDVPPSLTHSPEASIKSVESIIWTSQETSKASTDSSQFNQSTLDSNILSSPSGNFVEVNSGGCQNRRRRSHSLLPIGWWLLHEAKKISHLLSLALSLVGMMIIGLISLGQPWIHFRVPLTPPGDPAGSLTIPINTIFFVRCPDISCLHEYDQNAYLLDLSWAFLVIASIASCCLCIILIHINFFTSSNVLVLDFSNTILSILTGMALKSSLRTPGEEYLTQCLS</sequence>
<feature type="transmembrane region" description="Helical" evidence="2">
    <location>
        <begin position="191"/>
        <end position="213"/>
    </location>
</feature>